<name>A0ABR1IMT4_9AGAR</name>
<accession>A0ABR1IMT4</accession>
<evidence type="ECO:0000313" key="2">
    <source>
        <dbReference type="EMBL" id="KAK7434819.1"/>
    </source>
</evidence>
<dbReference type="Proteomes" id="UP001498398">
    <property type="component" value="Unassembled WGS sequence"/>
</dbReference>
<dbReference type="EMBL" id="JBANRG010000116">
    <property type="protein sequence ID" value="KAK7434819.1"/>
    <property type="molecule type" value="Genomic_DNA"/>
</dbReference>
<feature type="compositionally biased region" description="Polar residues" evidence="1">
    <location>
        <begin position="107"/>
        <end position="127"/>
    </location>
</feature>
<sequence length="182" mass="20075">MSSSAKSRVVSIDDDEFFSPPSPCVTPKFTTPEPTTPKRTRTPFSPAPASRDKTTRRFSPYPVFSPASRHSSPSDSSSKGPLPRPSIKSVRFEDQAPKTPIRRITVRNPTTLVSGTGETSGCRSSARTAGRSVRNEEESTDLIPKPNGELGRPGRGGYSLKKALKWDDKLYNNAKARYWLYN</sequence>
<evidence type="ECO:0000256" key="1">
    <source>
        <dbReference type="SAM" id="MobiDB-lite"/>
    </source>
</evidence>
<evidence type="ECO:0000313" key="3">
    <source>
        <dbReference type="Proteomes" id="UP001498398"/>
    </source>
</evidence>
<proteinExistence type="predicted"/>
<organism evidence="2 3">
    <name type="scientific">Marasmiellus scandens</name>
    <dbReference type="NCBI Taxonomy" id="2682957"/>
    <lineage>
        <taxon>Eukaryota</taxon>
        <taxon>Fungi</taxon>
        <taxon>Dikarya</taxon>
        <taxon>Basidiomycota</taxon>
        <taxon>Agaricomycotina</taxon>
        <taxon>Agaricomycetes</taxon>
        <taxon>Agaricomycetidae</taxon>
        <taxon>Agaricales</taxon>
        <taxon>Marasmiineae</taxon>
        <taxon>Omphalotaceae</taxon>
        <taxon>Marasmiellus</taxon>
    </lineage>
</organism>
<feature type="region of interest" description="Disordered" evidence="1">
    <location>
        <begin position="1"/>
        <end position="156"/>
    </location>
</feature>
<gene>
    <name evidence="2" type="ORF">VKT23_020006</name>
</gene>
<protein>
    <submittedName>
        <fullName evidence="2">Uncharacterized protein</fullName>
    </submittedName>
</protein>
<keyword evidence="3" id="KW-1185">Reference proteome</keyword>
<comment type="caution">
    <text evidence="2">The sequence shown here is derived from an EMBL/GenBank/DDBJ whole genome shotgun (WGS) entry which is preliminary data.</text>
</comment>
<reference evidence="2 3" key="1">
    <citation type="submission" date="2024-01" db="EMBL/GenBank/DDBJ databases">
        <title>A draft genome for the cacao thread blight pathogen Marasmiellus scandens.</title>
        <authorList>
            <person name="Baruah I.K."/>
            <person name="Leung J."/>
            <person name="Bukari Y."/>
            <person name="Amoako-Attah I."/>
            <person name="Meinhardt L.W."/>
            <person name="Bailey B.A."/>
            <person name="Cohen S.P."/>
        </authorList>
    </citation>
    <scope>NUCLEOTIDE SEQUENCE [LARGE SCALE GENOMIC DNA]</scope>
    <source>
        <strain evidence="2 3">GH-19</strain>
    </source>
</reference>
<feature type="compositionally biased region" description="Low complexity" evidence="1">
    <location>
        <begin position="65"/>
        <end position="81"/>
    </location>
</feature>